<keyword evidence="1" id="KW-0472">Membrane</keyword>
<evidence type="ECO:0000313" key="2">
    <source>
        <dbReference type="EMBL" id="CUP77359.1"/>
    </source>
</evidence>
<reference evidence="2 3" key="1">
    <citation type="submission" date="2015-09" db="EMBL/GenBank/DDBJ databases">
        <authorList>
            <consortium name="Pathogen Informatics"/>
        </authorList>
    </citation>
    <scope>NUCLEOTIDE SEQUENCE [LARGE SCALE GENOMIC DNA]</scope>
    <source>
        <strain evidence="2 3">2789STDY5834956</strain>
    </source>
</reference>
<proteinExistence type="predicted"/>
<keyword evidence="1" id="KW-0812">Transmembrane</keyword>
<dbReference type="AlphaFoldDB" id="A0A174R4I9"/>
<dbReference type="Proteomes" id="UP000095563">
    <property type="component" value="Unassembled WGS sequence"/>
</dbReference>
<dbReference type="EMBL" id="CZBO01000001">
    <property type="protein sequence ID" value="CUP77359.1"/>
    <property type="molecule type" value="Genomic_DNA"/>
</dbReference>
<organism evidence="2 3">
    <name type="scientific">Clostridium baratii</name>
    <dbReference type="NCBI Taxonomy" id="1561"/>
    <lineage>
        <taxon>Bacteria</taxon>
        <taxon>Bacillati</taxon>
        <taxon>Bacillota</taxon>
        <taxon>Clostridia</taxon>
        <taxon>Eubacteriales</taxon>
        <taxon>Clostridiaceae</taxon>
        <taxon>Clostridium</taxon>
    </lineage>
</organism>
<feature type="transmembrane region" description="Helical" evidence="1">
    <location>
        <begin position="33"/>
        <end position="57"/>
    </location>
</feature>
<evidence type="ECO:0000313" key="3">
    <source>
        <dbReference type="Proteomes" id="UP000095563"/>
    </source>
</evidence>
<protein>
    <submittedName>
        <fullName evidence="2">Uncharacterized protein</fullName>
    </submittedName>
</protein>
<dbReference type="RefSeq" id="WP_055206761.1">
    <property type="nucleotide sequence ID" value="NZ_CZBO01000001.1"/>
</dbReference>
<gene>
    <name evidence="2" type="ORF">ERS852568_00747</name>
</gene>
<name>A0A174R4I9_9CLOT</name>
<feature type="transmembrane region" description="Helical" evidence="1">
    <location>
        <begin position="69"/>
        <end position="92"/>
    </location>
</feature>
<keyword evidence="1" id="KW-1133">Transmembrane helix</keyword>
<sequence>MKICINNKKLKFALIVFILFRILEFKLNEKFDLYIMVLGINQLIIDLLLDILIIIIVDRLILNYTTKKIIKYIVNFLAVTFILFLLFINLMGNSSKSYFYFKSPNKSHTLVIEEDSFLLGGWSNFYERKGILFIRDLKQQIITDDGYKPFSCNDYKLKWLDNNSVEIIYGFGSEDIHKKEIIKFD</sequence>
<feature type="transmembrane region" description="Helical" evidence="1">
    <location>
        <begin position="12"/>
        <end position="27"/>
    </location>
</feature>
<evidence type="ECO:0000256" key="1">
    <source>
        <dbReference type="SAM" id="Phobius"/>
    </source>
</evidence>
<accession>A0A174R4I9</accession>